<keyword evidence="2 4" id="KW-0413">Isomerase</keyword>
<accession>A0A9D1ID29</accession>
<evidence type="ECO:0000256" key="3">
    <source>
        <dbReference type="ARBA" id="ARBA00036324"/>
    </source>
</evidence>
<dbReference type="Pfam" id="PF05025">
    <property type="entry name" value="RbsD_FucU"/>
    <property type="match status" value="1"/>
</dbReference>
<reference evidence="4" key="1">
    <citation type="submission" date="2020-10" db="EMBL/GenBank/DDBJ databases">
        <authorList>
            <person name="Gilroy R."/>
        </authorList>
    </citation>
    <scope>NUCLEOTIDE SEQUENCE</scope>
    <source>
        <strain evidence="4">ChiHcec3-11533</strain>
    </source>
</reference>
<evidence type="ECO:0000256" key="1">
    <source>
        <dbReference type="ARBA" id="ARBA00000223"/>
    </source>
</evidence>
<dbReference type="SUPFAM" id="SSF102546">
    <property type="entry name" value="RbsD-like"/>
    <property type="match status" value="1"/>
</dbReference>
<evidence type="ECO:0000256" key="2">
    <source>
        <dbReference type="ARBA" id="ARBA00023235"/>
    </source>
</evidence>
<evidence type="ECO:0000313" key="5">
    <source>
        <dbReference type="Proteomes" id="UP000824072"/>
    </source>
</evidence>
<dbReference type="GO" id="GO:0036373">
    <property type="term" value="F:L-fucose mutarotase activity"/>
    <property type="evidence" value="ECO:0007669"/>
    <property type="project" value="UniProtKB-EC"/>
</dbReference>
<comment type="catalytic activity">
    <reaction evidence="1">
        <text>beta-D-ribopyranose = beta-D-ribofuranose</text>
        <dbReference type="Rhea" id="RHEA:25432"/>
        <dbReference type="ChEBI" id="CHEBI:27476"/>
        <dbReference type="ChEBI" id="CHEBI:47002"/>
        <dbReference type="EC" id="5.4.99.62"/>
    </reaction>
</comment>
<protein>
    <submittedName>
        <fullName evidence="4">Fucose isomerase</fullName>
    </submittedName>
</protein>
<comment type="catalytic activity">
    <reaction evidence="3">
        <text>alpha-L-fucose = beta-L-fucose</text>
        <dbReference type="Rhea" id="RHEA:25580"/>
        <dbReference type="ChEBI" id="CHEBI:42548"/>
        <dbReference type="ChEBI" id="CHEBI:42589"/>
        <dbReference type="EC" id="5.1.3.29"/>
    </reaction>
</comment>
<sequence length="144" mass="15872">MLKGIPGILSPELMKILMEMGHGDEIVLADRNFPAASNAKRLIRLDGHGIPELLQAILRFFPIDTYVEEPVKLMAVAPGKGENPEIWKTYRRMLDAAQEGVGMGFLERMAFYDRARGAYAIIATSEPAPYANIILAKGEVVSDV</sequence>
<dbReference type="InterPro" id="IPR050443">
    <property type="entry name" value="RbsD/FucU_mutarotase"/>
</dbReference>
<dbReference type="Gene3D" id="3.40.1650.10">
    <property type="entry name" value="RbsD-like domain"/>
    <property type="match status" value="1"/>
</dbReference>
<gene>
    <name evidence="4" type="ORF">IAB02_07515</name>
</gene>
<proteinExistence type="predicted"/>
<dbReference type="InterPro" id="IPR007721">
    <property type="entry name" value="RbsD_FucU"/>
</dbReference>
<dbReference type="Proteomes" id="UP000824072">
    <property type="component" value="Unassembled WGS sequence"/>
</dbReference>
<dbReference type="EMBL" id="DVMU01000170">
    <property type="protein sequence ID" value="HIU34396.1"/>
    <property type="molecule type" value="Genomic_DNA"/>
</dbReference>
<dbReference type="AlphaFoldDB" id="A0A9D1ID29"/>
<organism evidence="4 5">
    <name type="scientific">Candidatus Pullichristensenella excrementigallinarum</name>
    <dbReference type="NCBI Taxonomy" id="2840907"/>
    <lineage>
        <taxon>Bacteria</taxon>
        <taxon>Bacillati</taxon>
        <taxon>Bacillota</taxon>
        <taxon>Clostridia</taxon>
        <taxon>Candidatus Pullichristensenella</taxon>
    </lineage>
</organism>
<name>A0A9D1ID29_9FIRM</name>
<comment type="caution">
    <text evidence="4">The sequence shown here is derived from an EMBL/GenBank/DDBJ whole genome shotgun (WGS) entry which is preliminary data.</text>
</comment>
<dbReference type="GO" id="GO:0062193">
    <property type="term" value="F:D-ribose pyranase activity"/>
    <property type="evidence" value="ECO:0007669"/>
    <property type="project" value="UniProtKB-EC"/>
</dbReference>
<dbReference type="PANTHER" id="PTHR31690:SF4">
    <property type="entry name" value="FUCOSE MUTAROTASE"/>
    <property type="match status" value="1"/>
</dbReference>
<dbReference type="PANTHER" id="PTHR31690">
    <property type="entry name" value="FUCOSE MUTAROTASE"/>
    <property type="match status" value="1"/>
</dbReference>
<evidence type="ECO:0000313" key="4">
    <source>
        <dbReference type="EMBL" id="HIU34396.1"/>
    </source>
</evidence>
<dbReference type="GO" id="GO:0006004">
    <property type="term" value="P:fucose metabolic process"/>
    <property type="evidence" value="ECO:0007669"/>
    <property type="project" value="TreeGrafter"/>
</dbReference>
<dbReference type="InterPro" id="IPR023750">
    <property type="entry name" value="RbsD-like_sf"/>
</dbReference>
<reference evidence="4" key="2">
    <citation type="journal article" date="2021" name="PeerJ">
        <title>Extensive microbial diversity within the chicken gut microbiome revealed by metagenomics and culture.</title>
        <authorList>
            <person name="Gilroy R."/>
            <person name="Ravi A."/>
            <person name="Getino M."/>
            <person name="Pursley I."/>
            <person name="Horton D.L."/>
            <person name="Alikhan N.F."/>
            <person name="Baker D."/>
            <person name="Gharbi K."/>
            <person name="Hall N."/>
            <person name="Watson M."/>
            <person name="Adriaenssens E.M."/>
            <person name="Foster-Nyarko E."/>
            <person name="Jarju S."/>
            <person name="Secka A."/>
            <person name="Antonio M."/>
            <person name="Oren A."/>
            <person name="Chaudhuri R.R."/>
            <person name="La Ragione R."/>
            <person name="Hildebrand F."/>
            <person name="Pallen M.J."/>
        </authorList>
    </citation>
    <scope>NUCLEOTIDE SEQUENCE</scope>
    <source>
        <strain evidence="4">ChiHcec3-11533</strain>
    </source>
</reference>
<dbReference type="GO" id="GO:0042806">
    <property type="term" value="F:fucose binding"/>
    <property type="evidence" value="ECO:0007669"/>
    <property type="project" value="TreeGrafter"/>
</dbReference>